<feature type="transmembrane region" description="Helical" evidence="1">
    <location>
        <begin position="6"/>
        <end position="22"/>
    </location>
</feature>
<dbReference type="STRING" id="308853.SAMN05421752_1303"/>
<dbReference type="Proteomes" id="UP000185936">
    <property type="component" value="Unassembled WGS sequence"/>
</dbReference>
<sequence>MLSFAALVIGTVVALWFVVWMWRILGAIAGVETAIISIVVIVSVAWIYGVLPPLFGLMATSPIVIVAGVISFILLRVVI</sequence>
<keyword evidence="1" id="KW-0812">Transmembrane</keyword>
<feature type="transmembrane region" description="Helical" evidence="1">
    <location>
        <begin position="54"/>
        <end position="75"/>
    </location>
</feature>
<keyword evidence="1" id="KW-1133">Transmembrane helix</keyword>
<proteinExistence type="predicted"/>
<reference evidence="3" key="1">
    <citation type="submission" date="2017-01" db="EMBL/GenBank/DDBJ databases">
        <authorList>
            <person name="Varghese N."/>
            <person name="Submissions S."/>
        </authorList>
    </citation>
    <scope>NUCLEOTIDE SEQUENCE [LARGE SCALE GENOMIC DNA]</scope>
    <source>
        <strain evidence="3">type strain: HArc-</strain>
    </source>
</reference>
<organism evidence="2 3">
    <name type="scientific">Natronorubrum thiooxidans</name>
    <dbReference type="NCBI Taxonomy" id="308853"/>
    <lineage>
        <taxon>Archaea</taxon>
        <taxon>Methanobacteriati</taxon>
        <taxon>Methanobacteriota</taxon>
        <taxon>Stenosarchaea group</taxon>
        <taxon>Halobacteria</taxon>
        <taxon>Halobacteriales</taxon>
        <taxon>Natrialbaceae</taxon>
        <taxon>Natronorubrum</taxon>
    </lineage>
</organism>
<name>A0A1N7H7M6_9EURY</name>
<gene>
    <name evidence="2" type="ORF">SAMN05421752_1303</name>
</gene>
<dbReference type="AlphaFoldDB" id="A0A1N7H7M6"/>
<feature type="transmembrane region" description="Helical" evidence="1">
    <location>
        <begin position="29"/>
        <end position="48"/>
    </location>
</feature>
<evidence type="ECO:0000313" key="2">
    <source>
        <dbReference type="EMBL" id="SIS20875.1"/>
    </source>
</evidence>
<evidence type="ECO:0000313" key="3">
    <source>
        <dbReference type="Proteomes" id="UP000185936"/>
    </source>
</evidence>
<accession>A0A1N7H7M6</accession>
<keyword evidence="1" id="KW-0472">Membrane</keyword>
<keyword evidence="3" id="KW-1185">Reference proteome</keyword>
<protein>
    <submittedName>
        <fullName evidence="2">Uncharacterized protein</fullName>
    </submittedName>
</protein>
<evidence type="ECO:0000256" key="1">
    <source>
        <dbReference type="SAM" id="Phobius"/>
    </source>
</evidence>
<dbReference type="EMBL" id="FTNR01000030">
    <property type="protein sequence ID" value="SIS20875.1"/>
    <property type="molecule type" value="Genomic_DNA"/>
</dbReference>